<gene>
    <name evidence="1" type="ORF">SAMN02745111_01206</name>
</gene>
<reference evidence="1 2" key="1">
    <citation type="submission" date="2017-02" db="EMBL/GenBank/DDBJ databases">
        <authorList>
            <person name="Peterson S.W."/>
        </authorList>
    </citation>
    <scope>NUCLEOTIDE SEQUENCE [LARGE SCALE GENOMIC DNA]</scope>
    <source>
        <strain evidence="1 2">ATCC 35992</strain>
    </source>
</reference>
<dbReference type="RefSeq" id="WP_078766078.1">
    <property type="nucleotide sequence ID" value="NZ_FUXZ01000007.1"/>
</dbReference>
<proteinExistence type="predicted"/>
<name>A0A1T4VM62_9FIRM</name>
<dbReference type="STRING" id="39495.SAMN02745111_01206"/>
<protein>
    <submittedName>
        <fullName evidence="1">Uncharacterized protein</fullName>
    </submittedName>
</protein>
<dbReference type="EMBL" id="FUXZ01000007">
    <property type="protein sequence ID" value="SKA66026.1"/>
    <property type="molecule type" value="Genomic_DNA"/>
</dbReference>
<evidence type="ECO:0000313" key="1">
    <source>
        <dbReference type="EMBL" id="SKA66026.1"/>
    </source>
</evidence>
<dbReference type="AlphaFoldDB" id="A0A1T4VM62"/>
<dbReference type="Proteomes" id="UP000190814">
    <property type="component" value="Unassembled WGS sequence"/>
</dbReference>
<dbReference type="OrthoDB" id="2081579at2"/>
<accession>A0A1T4VM62</accession>
<evidence type="ECO:0000313" key="2">
    <source>
        <dbReference type="Proteomes" id="UP000190814"/>
    </source>
</evidence>
<sequence length="131" mass="15322">MDLYKCTIADLAYYENEKRIVVKVDIQDDNIEMSCKVDGVCFSAAGEYYFETFQLFRDRLLELGYGIKCNGSRINAIQSGMMGYCEKIYLVEFGKQALNKDIFNIWDYADIKEFPSTEEQKLFANKWYNGF</sequence>
<organism evidence="1 2">
    <name type="scientific">Eubacterium uniforme</name>
    <dbReference type="NCBI Taxonomy" id="39495"/>
    <lineage>
        <taxon>Bacteria</taxon>
        <taxon>Bacillati</taxon>
        <taxon>Bacillota</taxon>
        <taxon>Clostridia</taxon>
        <taxon>Eubacteriales</taxon>
        <taxon>Eubacteriaceae</taxon>
        <taxon>Eubacterium</taxon>
    </lineage>
</organism>
<keyword evidence="2" id="KW-1185">Reference proteome</keyword>